<dbReference type="Pfam" id="PF00583">
    <property type="entry name" value="Acetyltransf_1"/>
    <property type="match status" value="1"/>
</dbReference>
<dbReference type="OrthoDB" id="948250at2"/>
<accession>A0A410Q8M0</accession>
<name>A0A410Q8M0_9FIRM</name>
<protein>
    <submittedName>
        <fullName evidence="2">GNAT family N-acetyltransferase</fullName>
    </submittedName>
</protein>
<dbReference type="Proteomes" id="UP000287969">
    <property type="component" value="Chromosome"/>
</dbReference>
<dbReference type="InterPro" id="IPR000182">
    <property type="entry name" value="GNAT_dom"/>
</dbReference>
<dbReference type="GO" id="GO:0016747">
    <property type="term" value="F:acyltransferase activity, transferring groups other than amino-acyl groups"/>
    <property type="evidence" value="ECO:0007669"/>
    <property type="project" value="InterPro"/>
</dbReference>
<evidence type="ECO:0000313" key="3">
    <source>
        <dbReference type="Proteomes" id="UP000287969"/>
    </source>
</evidence>
<proteinExistence type="predicted"/>
<dbReference type="AlphaFoldDB" id="A0A410Q8M0"/>
<dbReference type="PROSITE" id="PS51186">
    <property type="entry name" value="GNAT"/>
    <property type="match status" value="1"/>
</dbReference>
<keyword evidence="2" id="KW-0808">Transferase</keyword>
<organism evidence="2 3">
    <name type="scientific">Acidilutibacter cellobiosedens</name>
    <dbReference type="NCBI Taxonomy" id="2507161"/>
    <lineage>
        <taxon>Bacteria</taxon>
        <taxon>Bacillati</taxon>
        <taxon>Bacillota</taxon>
        <taxon>Tissierellia</taxon>
        <taxon>Tissierellales</taxon>
        <taxon>Acidilutibacteraceae</taxon>
        <taxon>Acidilutibacter</taxon>
    </lineage>
</organism>
<dbReference type="KEGG" id="spoa:EQM13_01490"/>
<dbReference type="EMBL" id="CP035282">
    <property type="protein sequence ID" value="QAT60337.1"/>
    <property type="molecule type" value="Genomic_DNA"/>
</dbReference>
<keyword evidence="3" id="KW-1185">Reference proteome</keyword>
<gene>
    <name evidence="2" type="ORF">EQM13_01490</name>
</gene>
<evidence type="ECO:0000259" key="1">
    <source>
        <dbReference type="PROSITE" id="PS51186"/>
    </source>
</evidence>
<dbReference type="CDD" id="cd04301">
    <property type="entry name" value="NAT_SF"/>
    <property type="match status" value="1"/>
</dbReference>
<evidence type="ECO:0000313" key="2">
    <source>
        <dbReference type="EMBL" id="QAT60337.1"/>
    </source>
</evidence>
<sequence length="163" mass="18737">MIIRLAKIDDEEKISSLIAQFRVELKQFKGITSTPKIDQAKEEFKEYIEAKYPIFVAEDNSKELLGYIVCRIDGNVVWAESLFVSDSARRKGIASKLYKEAEKIANELGGDTVFNWVHPNNDKMITFLSKIGYDVLNLIEIRKPSKNEILTQKICVGNHEYNY</sequence>
<dbReference type="InterPro" id="IPR016181">
    <property type="entry name" value="Acyl_CoA_acyltransferase"/>
</dbReference>
<reference evidence="3" key="1">
    <citation type="submission" date="2019-01" db="EMBL/GenBank/DDBJ databases">
        <title>Draft genomes of a novel of Sporanaerobacter strains.</title>
        <authorList>
            <person name="Ma S."/>
        </authorList>
    </citation>
    <scope>NUCLEOTIDE SEQUENCE [LARGE SCALE GENOMIC DNA]</scope>
    <source>
        <strain evidence="3">NJN-17</strain>
    </source>
</reference>
<dbReference type="Gene3D" id="3.40.630.30">
    <property type="match status" value="1"/>
</dbReference>
<feature type="domain" description="N-acetyltransferase" evidence="1">
    <location>
        <begin position="1"/>
        <end position="156"/>
    </location>
</feature>
<dbReference type="RefSeq" id="WP_128751745.1">
    <property type="nucleotide sequence ID" value="NZ_CP035282.1"/>
</dbReference>
<dbReference type="SUPFAM" id="SSF55729">
    <property type="entry name" value="Acyl-CoA N-acyltransferases (Nat)"/>
    <property type="match status" value="1"/>
</dbReference>